<dbReference type="STRING" id="28573.A0A0U1M246"/>
<evidence type="ECO:0000256" key="4">
    <source>
        <dbReference type="ARBA" id="ARBA00023136"/>
    </source>
</evidence>
<comment type="subcellular location">
    <subcellularLocation>
        <location evidence="1">Membrane</location>
        <topology evidence="1">Single-pass membrane protein</topology>
    </subcellularLocation>
</comment>
<proteinExistence type="predicted"/>
<gene>
    <name evidence="8" type="ORF">PISL3812_06687</name>
</gene>
<dbReference type="OrthoDB" id="5215637at2759"/>
<feature type="chain" id="PRO_5006711463" description="Mid2 domain-containing protein" evidence="7">
    <location>
        <begin position="20"/>
        <end position="299"/>
    </location>
</feature>
<keyword evidence="3 6" id="KW-1133">Transmembrane helix</keyword>
<keyword evidence="7" id="KW-0732">Signal</keyword>
<feature type="transmembrane region" description="Helical" evidence="6">
    <location>
        <begin position="212"/>
        <end position="233"/>
    </location>
</feature>
<keyword evidence="4 6" id="KW-0472">Membrane</keyword>
<dbReference type="AlphaFoldDB" id="A0A0U1M246"/>
<feature type="region of interest" description="Disordered" evidence="5">
    <location>
        <begin position="251"/>
        <end position="299"/>
    </location>
</feature>
<keyword evidence="2 6" id="KW-0812">Transmembrane</keyword>
<keyword evidence="9" id="KW-1185">Reference proteome</keyword>
<dbReference type="InterPro" id="IPR051694">
    <property type="entry name" value="Immunoregulatory_rcpt-like"/>
</dbReference>
<evidence type="ECO:0000313" key="9">
    <source>
        <dbReference type="Proteomes" id="UP000054383"/>
    </source>
</evidence>
<feature type="compositionally biased region" description="Low complexity" evidence="5">
    <location>
        <begin position="251"/>
        <end position="262"/>
    </location>
</feature>
<evidence type="ECO:0008006" key="10">
    <source>
        <dbReference type="Google" id="ProtNLM"/>
    </source>
</evidence>
<evidence type="ECO:0000256" key="6">
    <source>
        <dbReference type="SAM" id="Phobius"/>
    </source>
</evidence>
<evidence type="ECO:0000256" key="3">
    <source>
        <dbReference type="ARBA" id="ARBA00022989"/>
    </source>
</evidence>
<dbReference type="EMBL" id="CVMT01000006">
    <property type="protein sequence ID" value="CRG89648.1"/>
    <property type="molecule type" value="Genomic_DNA"/>
</dbReference>
<feature type="region of interest" description="Disordered" evidence="5">
    <location>
        <begin position="164"/>
        <end position="209"/>
    </location>
</feature>
<dbReference type="GO" id="GO:0016020">
    <property type="term" value="C:membrane"/>
    <property type="evidence" value="ECO:0007669"/>
    <property type="project" value="UniProtKB-SubCell"/>
</dbReference>
<reference evidence="8 9" key="1">
    <citation type="submission" date="2015-04" db="EMBL/GenBank/DDBJ databases">
        <authorList>
            <person name="Syromyatnikov M.Y."/>
            <person name="Popov V.N."/>
        </authorList>
    </citation>
    <scope>NUCLEOTIDE SEQUENCE [LARGE SCALE GENOMIC DNA]</scope>
    <source>
        <strain evidence="8">WF-38-12</strain>
    </source>
</reference>
<dbReference type="Proteomes" id="UP000054383">
    <property type="component" value="Unassembled WGS sequence"/>
</dbReference>
<evidence type="ECO:0000256" key="7">
    <source>
        <dbReference type="SAM" id="SignalP"/>
    </source>
</evidence>
<protein>
    <recommendedName>
        <fullName evidence="10">Mid2 domain-containing protein</fullName>
    </recommendedName>
</protein>
<evidence type="ECO:0000256" key="1">
    <source>
        <dbReference type="ARBA" id="ARBA00004167"/>
    </source>
</evidence>
<organism evidence="8 9">
    <name type="scientific">Talaromyces islandicus</name>
    <name type="common">Penicillium islandicum</name>
    <dbReference type="NCBI Taxonomy" id="28573"/>
    <lineage>
        <taxon>Eukaryota</taxon>
        <taxon>Fungi</taxon>
        <taxon>Dikarya</taxon>
        <taxon>Ascomycota</taxon>
        <taxon>Pezizomycotina</taxon>
        <taxon>Eurotiomycetes</taxon>
        <taxon>Eurotiomycetidae</taxon>
        <taxon>Eurotiales</taxon>
        <taxon>Trichocomaceae</taxon>
        <taxon>Talaromyces</taxon>
        <taxon>Talaromyces sect. Islandici</taxon>
    </lineage>
</organism>
<accession>A0A0U1M246</accession>
<dbReference type="OMA" id="NGMCCAL"/>
<feature type="compositionally biased region" description="Basic and acidic residues" evidence="5">
    <location>
        <begin position="276"/>
        <end position="299"/>
    </location>
</feature>
<dbReference type="PANTHER" id="PTHR15549">
    <property type="entry name" value="PAIRED IMMUNOGLOBULIN-LIKE TYPE 2 RECEPTOR"/>
    <property type="match status" value="1"/>
</dbReference>
<sequence length="299" mass="31890">MHSLSLSLRLLVAAPLAAAVCYYPNGYSEPSTEYEPCNQYSGARSMCCGVNRSNPSGGSRENGSTADTCLRNGLCENRWQDTYDNGTTFVNTAYFRDQCTSTNWEDDCLNICTEQMDPQNGSSSLDVVVTPCDGTSSSETWCCGATTDCCDTSPITIAQIFNPGTTSTTSASTATATSTQQHTHTSTATSTPSPSESSPSSSSSGLSTGAKAGVGVGVAVGVIALFAVGFIFLRRRKSASSDYVQAWSPQQLSEYQQPQQQQAYSTPEPAYVQEKSAGHGDQRYEKPADGENQRYEMPS</sequence>
<evidence type="ECO:0000313" key="8">
    <source>
        <dbReference type="EMBL" id="CRG89648.1"/>
    </source>
</evidence>
<evidence type="ECO:0000256" key="2">
    <source>
        <dbReference type="ARBA" id="ARBA00022692"/>
    </source>
</evidence>
<name>A0A0U1M246_TALIS</name>
<feature type="signal peptide" evidence="7">
    <location>
        <begin position="1"/>
        <end position="19"/>
    </location>
</feature>
<dbReference type="GO" id="GO:0071944">
    <property type="term" value="C:cell periphery"/>
    <property type="evidence" value="ECO:0007669"/>
    <property type="project" value="UniProtKB-ARBA"/>
</dbReference>
<evidence type="ECO:0000256" key="5">
    <source>
        <dbReference type="SAM" id="MobiDB-lite"/>
    </source>
</evidence>